<proteinExistence type="inferred from homology"/>
<comment type="cofactor">
    <cofactor evidence="1">
        <name>Mg(2+)</name>
        <dbReference type="ChEBI" id="CHEBI:18420"/>
    </cofactor>
</comment>
<dbReference type="AlphaFoldDB" id="A0A9R1VVL0"/>
<feature type="domain" description="DNA helicase Pif1-like DEAD-box helicase" evidence="2">
    <location>
        <begin position="1"/>
        <end position="81"/>
    </location>
</feature>
<dbReference type="GO" id="GO:0006310">
    <property type="term" value="P:DNA recombination"/>
    <property type="evidence" value="ECO:0007669"/>
    <property type="project" value="UniProtKB-KW"/>
</dbReference>
<gene>
    <name evidence="3" type="ORF">LSAT_V11C400157500</name>
</gene>
<keyword evidence="1" id="KW-0547">Nucleotide-binding</keyword>
<name>A0A9R1VVL0_LACSA</name>
<keyword evidence="1" id="KW-0233">DNA recombination</keyword>
<comment type="caution">
    <text evidence="3">The sequence shown here is derived from an EMBL/GenBank/DDBJ whole genome shotgun (WGS) entry which is preliminary data.</text>
</comment>
<comment type="similarity">
    <text evidence="1">Belongs to the helicase family.</text>
</comment>
<evidence type="ECO:0000313" key="3">
    <source>
        <dbReference type="EMBL" id="KAJ0212743.1"/>
    </source>
</evidence>
<keyword evidence="1" id="KW-0227">DNA damage</keyword>
<accession>A0A9R1VVL0</accession>
<keyword evidence="1" id="KW-0378">Hydrolase</keyword>
<dbReference type="GO" id="GO:0016787">
    <property type="term" value="F:hydrolase activity"/>
    <property type="evidence" value="ECO:0007669"/>
    <property type="project" value="UniProtKB-KW"/>
</dbReference>
<dbReference type="EC" id="5.6.2.3" evidence="1"/>
<keyword evidence="1" id="KW-0234">DNA repair</keyword>
<dbReference type="GO" id="GO:0043139">
    <property type="term" value="F:5'-3' DNA helicase activity"/>
    <property type="evidence" value="ECO:0007669"/>
    <property type="project" value="UniProtKB-EC"/>
</dbReference>
<keyword evidence="1" id="KW-0067">ATP-binding</keyword>
<protein>
    <recommendedName>
        <fullName evidence="1">ATP-dependent DNA helicase</fullName>
        <ecNumber evidence="1">5.6.2.3</ecNumber>
    </recommendedName>
</protein>
<reference evidence="3 4" key="1">
    <citation type="journal article" date="2017" name="Nat. Commun.">
        <title>Genome assembly with in vitro proximity ligation data and whole-genome triplication in lettuce.</title>
        <authorList>
            <person name="Reyes-Chin-Wo S."/>
            <person name="Wang Z."/>
            <person name="Yang X."/>
            <person name="Kozik A."/>
            <person name="Arikit S."/>
            <person name="Song C."/>
            <person name="Xia L."/>
            <person name="Froenicke L."/>
            <person name="Lavelle D.O."/>
            <person name="Truco M.J."/>
            <person name="Xia R."/>
            <person name="Zhu S."/>
            <person name="Xu C."/>
            <person name="Xu H."/>
            <person name="Xu X."/>
            <person name="Cox K."/>
            <person name="Korf I."/>
            <person name="Meyers B.C."/>
            <person name="Michelmore R.W."/>
        </authorList>
    </citation>
    <scope>NUCLEOTIDE SEQUENCE [LARGE SCALE GENOMIC DNA]</scope>
    <source>
        <strain evidence="4">cv. Salinas</strain>
        <tissue evidence="3">Seedlings</tissue>
    </source>
</reference>
<organism evidence="3 4">
    <name type="scientific">Lactuca sativa</name>
    <name type="common">Garden lettuce</name>
    <dbReference type="NCBI Taxonomy" id="4236"/>
    <lineage>
        <taxon>Eukaryota</taxon>
        <taxon>Viridiplantae</taxon>
        <taxon>Streptophyta</taxon>
        <taxon>Embryophyta</taxon>
        <taxon>Tracheophyta</taxon>
        <taxon>Spermatophyta</taxon>
        <taxon>Magnoliopsida</taxon>
        <taxon>eudicotyledons</taxon>
        <taxon>Gunneridae</taxon>
        <taxon>Pentapetalae</taxon>
        <taxon>asterids</taxon>
        <taxon>campanulids</taxon>
        <taxon>Asterales</taxon>
        <taxon>Asteraceae</taxon>
        <taxon>Cichorioideae</taxon>
        <taxon>Cichorieae</taxon>
        <taxon>Lactucinae</taxon>
        <taxon>Lactuca</taxon>
    </lineage>
</organism>
<dbReference type="Proteomes" id="UP000235145">
    <property type="component" value="Unassembled WGS sequence"/>
</dbReference>
<evidence type="ECO:0000313" key="4">
    <source>
        <dbReference type="Proteomes" id="UP000235145"/>
    </source>
</evidence>
<dbReference type="Pfam" id="PF05970">
    <property type="entry name" value="PIF1"/>
    <property type="match status" value="1"/>
</dbReference>
<evidence type="ECO:0000259" key="2">
    <source>
        <dbReference type="Pfam" id="PF05970"/>
    </source>
</evidence>
<dbReference type="InterPro" id="IPR010285">
    <property type="entry name" value="DNA_helicase_pif1-like_DEAD"/>
</dbReference>
<dbReference type="GO" id="GO:0006281">
    <property type="term" value="P:DNA repair"/>
    <property type="evidence" value="ECO:0007669"/>
    <property type="project" value="UniProtKB-KW"/>
</dbReference>
<dbReference type="PANTHER" id="PTHR10492:SF94">
    <property type="entry name" value="ATP-DEPENDENT DNA HELICASE"/>
    <property type="match status" value="1"/>
</dbReference>
<evidence type="ECO:0000256" key="1">
    <source>
        <dbReference type="RuleBase" id="RU363044"/>
    </source>
</evidence>
<keyword evidence="4" id="KW-1185">Reference proteome</keyword>
<sequence>MAKRQTVEAVDRTMQDITNQKLPFGGKILVMGGDFRQVLSVMRRGTQAQIVDTSLRMSPLWASIKRLRLNINIRAIDMSSQPNVIDAEITVGQHTEKREFLPRISLCSSDDEMFPFKLKRK</sequence>
<comment type="catalytic activity">
    <reaction evidence="1">
        <text>ATP + H2O = ADP + phosphate + H(+)</text>
        <dbReference type="Rhea" id="RHEA:13065"/>
        <dbReference type="ChEBI" id="CHEBI:15377"/>
        <dbReference type="ChEBI" id="CHEBI:15378"/>
        <dbReference type="ChEBI" id="CHEBI:30616"/>
        <dbReference type="ChEBI" id="CHEBI:43474"/>
        <dbReference type="ChEBI" id="CHEBI:456216"/>
        <dbReference type="EC" id="5.6.2.3"/>
    </reaction>
</comment>
<dbReference type="PANTHER" id="PTHR10492">
    <property type="match status" value="1"/>
</dbReference>
<keyword evidence="1" id="KW-0347">Helicase</keyword>
<dbReference type="EMBL" id="NBSK02000004">
    <property type="protein sequence ID" value="KAJ0212743.1"/>
    <property type="molecule type" value="Genomic_DNA"/>
</dbReference>
<dbReference type="GO" id="GO:0005524">
    <property type="term" value="F:ATP binding"/>
    <property type="evidence" value="ECO:0007669"/>
    <property type="project" value="UniProtKB-KW"/>
</dbReference>
<dbReference type="GO" id="GO:0000723">
    <property type="term" value="P:telomere maintenance"/>
    <property type="evidence" value="ECO:0007669"/>
    <property type="project" value="InterPro"/>
</dbReference>